<dbReference type="RefSeq" id="WP_072966161.1">
    <property type="nucleotide sequence ID" value="NZ_FRAJ01000006.1"/>
</dbReference>
<gene>
    <name evidence="2" type="ORF">SAMN02745883_00883</name>
</gene>
<proteinExistence type="predicted"/>
<protein>
    <submittedName>
        <fullName evidence="2">Uncharacterized protein</fullName>
    </submittedName>
</protein>
<dbReference type="EMBL" id="FRAJ01000006">
    <property type="protein sequence ID" value="SHJ95038.1"/>
    <property type="molecule type" value="Genomic_DNA"/>
</dbReference>
<sequence length="164" mass="18965">MIKKIVTGTLVLVILSASSTIIYANTDENKEVKLEVEDNKEVVQLKEEIINLISPKISPLDEVIQEKDDLLISVQILTDSTVTISVYRQLEDDEELIFEEEDIKKEDLLFDTYNKELKDIEPGDYKIEFRKDDEEEPFKTIEFKIKKELPDLSDKSITDLLLGK</sequence>
<dbReference type="STRING" id="1121266.SAMN02745883_00883"/>
<feature type="signal peptide" evidence="1">
    <location>
        <begin position="1"/>
        <end position="24"/>
    </location>
</feature>
<name>A0A1M6NH30_9FIRM</name>
<keyword evidence="1" id="KW-0732">Signal</keyword>
<dbReference type="AlphaFoldDB" id="A0A1M6NH30"/>
<keyword evidence="3" id="KW-1185">Reference proteome</keyword>
<organism evidence="2 3">
    <name type="scientific">Caminicella sporogenes DSM 14501</name>
    <dbReference type="NCBI Taxonomy" id="1121266"/>
    <lineage>
        <taxon>Bacteria</taxon>
        <taxon>Bacillati</taxon>
        <taxon>Bacillota</taxon>
        <taxon>Clostridia</taxon>
        <taxon>Peptostreptococcales</taxon>
        <taxon>Caminicellaceae</taxon>
        <taxon>Caminicella</taxon>
    </lineage>
</organism>
<evidence type="ECO:0000256" key="1">
    <source>
        <dbReference type="SAM" id="SignalP"/>
    </source>
</evidence>
<evidence type="ECO:0000313" key="3">
    <source>
        <dbReference type="Proteomes" id="UP000184082"/>
    </source>
</evidence>
<evidence type="ECO:0000313" key="2">
    <source>
        <dbReference type="EMBL" id="SHJ95038.1"/>
    </source>
</evidence>
<accession>A0A1M6NH30</accession>
<feature type="chain" id="PRO_5009919752" evidence="1">
    <location>
        <begin position="25"/>
        <end position="164"/>
    </location>
</feature>
<dbReference type="Proteomes" id="UP000184082">
    <property type="component" value="Unassembled WGS sequence"/>
</dbReference>
<reference evidence="2 3" key="1">
    <citation type="submission" date="2016-11" db="EMBL/GenBank/DDBJ databases">
        <authorList>
            <person name="Jaros S."/>
            <person name="Januszkiewicz K."/>
            <person name="Wedrychowicz H."/>
        </authorList>
    </citation>
    <scope>NUCLEOTIDE SEQUENCE [LARGE SCALE GENOMIC DNA]</scope>
    <source>
        <strain evidence="2 3">DSM 14501</strain>
    </source>
</reference>